<name>A0A212L7S3_9HYPH</name>
<dbReference type="GO" id="GO:0004713">
    <property type="term" value="F:protein tyrosine kinase activity"/>
    <property type="evidence" value="ECO:0007669"/>
    <property type="project" value="TreeGrafter"/>
</dbReference>
<dbReference type="InterPro" id="IPR027417">
    <property type="entry name" value="P-loop_NTPase"/>
</dbReference>
<dbReference type="RefSeq" id="WP_288199522.1">
    <property type="nucleotide sequence ID" value="NZ_LT608334.1"/>
</dbReference>
<reference evidence="1" key="1">
    <citation type="submission" date="2016-08" db="EMBL/GenBank/DDBJ databases">
        <authorList>
            <person name="Seilhamer J.J."/>
        </authorList>
    </citation>
    <scope>NUCLEOTIDE SEQUENCE</scope>
    <source>
        <strain evidence="1">86</strain>
    </source>
</reference>
<proteinExistence type="predicted"/>
<dbReference type="SUPFAM" id="SSF52540">
    <property type="entry name" value="P-loop containing nucleoside triphosphate hydrolases"/>
    <property type="match status" value="1"/>
</dbReference>
<dbReference type="AlphaFoldDB" id="A0A212L7S3"/>
<dbReference type="InterPro" id="IPR050445">
    <property type="entry name" value="Bact_polysacc_biosynth/exp"/>
</dbReference>
<dbReference type="Gene3D" id="3.40.50.300">
    <property type="entry name" value="P-loop containing nucleotide triphosphate hydrolases"/>
    <property type="match status" value="1"/>
</dbReference>
<gene>
    <name evidence="1" type="ORF">KL86PLE_110103</name>
</gene>
<protein>
    <recommendedName>
        <fullName evidence="2">Polysaccharide chain length determinant N-terminal domain-containing protein</fullName>
    </recommendedName>
</protein>
<dbReference type="EMBL" id="FMJD01000003">
    <property type="protein sequence ID" value="SCM73527.1"/>
    <property type="molecule type" value="Genomic_DNA"/>
</dbReference>
<evidence type="ECO:0000313" key="1">
    <source>
        <dbReference type="EMBL" id="SCM73527.1"/>
    </source>
</evidence>
<evidence type="ECO:0008006" key="2">
    <source>
        <dbReference type="Google" id="ProtNLM"/>
    </source>
</evidence>
<dbReference type="PANTHER" id="PTHR32309:SF13">
    <property type="entry name" value="FERRIC ENTEROBACTIN TRANSPORT PROTEIN FEPE"/>
    <property type="match status" value="1"/>
</dbReference>
<organism evidence="1">
    <name type="scientific">uncultured Pleomorphomonas sp</name>
    <dbReference type="NCBI Taxonomy" id="442121"/>
    <lineage>
        <taxon>Bacteria</taxon>
        <taxon>Pseudomonadati</taxon>
        <taxon>Pseudomonadota</taxon>
        <taxon>Alphaproteobacteria</taxon>
        <taxon>Hyphomicrobiales</taxon>
        <taxon>Pleomorphomonadaceae</taxon>
        <taxon>Pleomorphomonas</taxon>
        <taxon>environmental samples</taxon>
    </lineage>
</organism>
<dbReference type="GO" id="GO:0005886">
    <property type="term" value="C:plasma membrane"/>
    <property type="evidence" value="ECO:0007669"/>
    <property type="project" value="TreeGrafter"/>
</dbReference>
<dbReference type="PANTHER" id="PTHR32309">
    <property type="entry name" value="TYROSINE-PROTEIN KINASE"/>
    <property type="match status" value="1"/>
</dbReference>
<sequence length="451" mass="46002">MNVFGAAPVDEAGEGVRSAGFRLALRRAALLVALAISAAAATQGVLSALPSGAEVRASLAIDRKGVAESVVDTAFLDAQAKLIASRDTLRRAATELGVTDAAAFSKPPLQARVLAALGLGGASKLTSPEERLTDALAARFSAAPSGRGRAIDVRFSADNADFAIRFVDRVVADYLVLQGTDGGVGARLVSGAAPVEQVAGFTPSAGAALAGLSVLALGGVAAAAGRWRRREMAEPPEEAPLAVGALEPCDPIPADDEAPPPAESTDWLPVTAPVPPVALPGVDLAGRRRVAVACFGEGDENRRLVDELARDGGFSGARIVVVDASRRASDQPGLAELLAGEADFADVIQRNAASRAHEIGAGRRPLAALADDTEAAAMLLEALEQTYDLVLIDLGRLRADPAFTLFARLAGQLMLTGDADRGAVDTLLAALGRKGVTGIVRVATTAGDIAA</sequence>
<accession>A0A212L7S3</accession>